<reference evidence="4" key="1">
    <citation type="submission" date="2016-11" db="UniProtKB">
        <authorList>
            <consortium name="WormBaseParasite"/>
        </authorList>
    </citation>
    <scope>IDENTIFICATION</scope>
</reference>
<dbReference type="PANTHER" id="PTHR46228">
    <property type="entry name" value="KELCH DOMAIN-CONTAINING PROTEIN"/>
    <property type="match status" value="1"/>
</dbReference>
<proteinExistence type="predicted"/>
<dbReference type="AlphaFoldDB" id="A0A1I8BQJ4"/>
<dbReference type="WBParaSite" id="MhA1_Contig463.frz3.gene5">
    <property type="protein sequence ID" value="MhA1_Contig463.frz3.gene5"/>
    <property type="gene ID" value="MhA1_Contig463.frz3.gene5"/>
</dbReference>
<accession>A0A1I8BQJ4</accession>
<keyword evidence="1" id="KW-0880">Kelch repeat</keyword>
<sequence length="598" mass="69398">MNNNIHLLPSNSSTIVPLNFEVETTDSLTAVAGHVCVSYRGCLICWGGYCFDEREIHYRECNWIYVLPYLLCGEKNNIWIKIQCETDLQLRPNSGATAGVYKDNLYIFGGCLFDEIHRRLINTSTLLSIDLRTGILSPKRIPQNGRMPTPRDKTSSWISDDKFFIFGGYGMSWHRLGHNNHQYFFQPQYFLDDDMGTCWNNQLIFYDLIKECWFEKEQGGKRPSPRAAAANSHVEELNQVFLFGGRHNQSRLNDLYCLDLGSFVWTQLNTNVDEMSDWLPIGRSWCSMTLLNRQRKILCYGGLCSRGQSLSDLWELNINELYNQNIYQQNQSFNSIKKQKLIEKRHFWRQIPPLEHRLPSRLWHCSVLMGEECILIYGGMNEAPSRESPFVRTLLIYRLSPPSLRQLALNALASFIVERWIAQTIKFDNKFLGKQSNNYFNCSSSKNLPIQPLLDLQTFAKIFYFPHLPDSLHSHLRVLLCIRRRSKSLKYTSGGGNTPRDSSPSHYWQPTPVPQNFHLLNLDGIIGNKSDFSDLGEDGEQRIRRNLRNFPPLSPMSQKRALADELLKLVCENNERKAFNTKNKLPFLQTFFNNFDLK</sequence>
<dbReference type="InterPro" id="IPR015915">
    <property type="entry name" value="Kelch-typ_b-propeller"/>
</dbReference>
<dbReference type="Pfam" id="PF24681">
    <property type="entry name" value="Kelch_KLHDC2_KLHL20_DRC7"/>
    <property type="match status" value="2"/>
</dbReference>
<dbReference type="Gene3D" id="2.120.10.80">
    <property type="entry name" value="Kelch-type beta propeller"/>
    <property type="match status" value="2"/>
</dbReference>
<protein>
    <submittedName>
        <fullName evidence="4">Kelch domain-containing protein</fullName>
    </submittedName>
</protein>
<evidence type="ECO:0000313" key="4">
    <source>
        <dbReference type="WBParaSite" id="MhA1_Contig463.frz3.gene5"/>
    </source>
</evidence>
<name>A0A1I8BQJ4_MELHA</name>
<evidence type="ECO:0000313" key="3">
    <source>
        <dbReference type="Proteomes" id="UP000095281"/>
    </source>
</evidence>
<dbReference type="SUPFAM" id="SSF117281">
    <property type="entry name" value="Kelch motif"/>
    <property type="match status" value="1"/>
</dbReference>
<keyword evidence="3" id="KW-1185">Reference proteome</keyword>
<evidence type="ECO:0000256" key="1">
    <source>
        <dbReference type="ARBA" id="ARBA00022441"/>
    </source>
</evidence>
<organism evidence="3 4">
    <name type="scientific">Meloidogyne hapla</name>
    <name type="common">Root-knot nematode worm</name>
    <dbReference type="NCBI Taxonomy" id="6305"/>
    <lineage>
        <taxon>Eukaryota</taxon>
        <taxon>Metazoa</taxon>
        <taxon>Ecdysozoa</taxon>
        <taxon>Nematoda</taxon>
        <taxon>Chromadorea</taxon>
        <taxon>Rhabditida</taxon>
        <taxon>Tylenchina</taxon>
        <taxon>Tylenchomorpha</taxon>
        <taxon>Tylenchoidea</taxon>
        <taxon>Meloidogynidae</taxon>
        <taxon>Meloidogyninae</taxon>
        <taxon>Meloidogyne</taxon>
    </lineage>
</organism>
<dbReference type="PANTHER" id="PTHR46228:SF2">
    <property type="entry name" value="KELCH REPEAT PROTEIN (AFU_ORTHOLOGUE AFUA_4G14350)"/>
    <property type="match status" value="1"/>
</dbReference>
<keyword evidence="2" id="KW-0677">Repeat</keyword>
<evidence type="ECO:0000256" key="2">
    <source>
        <dbReference type="ARBA" id="ARBA00022737"/>
    </source>
</evidence>
<dbReference type="Proteomes" id="UP000095281">
    <property type="component" value="Unplaced"/>
</dbReference>